<feature type="region of interest" description="Disordered" evidence="1">
    <location>
        <begin position="1"/>
        <end position="44"/>
    </location>
</feature>
<name>A0A3P7L108_DIBLA</name>
<dbReference type="Proteomes" id="UP000281553">
    <property type="component" value="Unassembled WGS sequence"/>
</dbReference>
<keyword evidence="3" id="KW-1185">Reference proteome</keyword>
<feature type="region of interest" description="Disordered" evidence="1">
    <location>
        <begin position="153"/>
        <end position="310"/>
    </location>
</feature>
<organism evidence="2 3">
    <name type="scientific">Dibothriocephalus latus</name>
    <name type="common">Fish tapeworm</name>
    <name type="synonym">Diphyllobothrium latum</name>
    <dbReference type="NCBI Taxonomy" id="60516"/>
    <lineage>
        <taxon>Eukaryota</taxon>
        <taxon>Metazoa</taxon>
        <taxon>Spiralia</taxon>
        <taxon>Lophotrochozoa</taxon>
        <taxon>Platyhelminthes</taxon>
        <taxon>Cestoda</taxon>
        <taxon>Eucestoda</taxon>
        <taxon>Diphyllobothriidea</taxon>
        <taxon>Diphyllobothriidae</taxon>
        <taxon>Dibothriocephalus</taxon>
    </lineage>
</organism>
<evidence type="ECO:0000313" key="3">
    <source>
        <dbReference type="Proteomes" id="UP000281553"/>
    </source>
</evidence>
<evidence type="ECO:0000256" key="1">
    <source>
        <dbReference type="SAM" id="MobiDB-lite"/>
    </source>
</evidence>
<feature type="compositionally biased region" description="Polar residues" evidence="1">
    <location>
        <begin position="301"/>
        <end position="310"/>
    </location>
</feature>
<feature type="compositionally biased region" description="Low complexity" evidence="1">
    <location>
        <begin position="266"/>
        <end position="278"/>
    </location>
</feature>
<dbReference type="AlphaFoldDB" id="A0A3P7L108"/>
<dbReference type="OrthoDB" id="63267at2759"/>
<protein>
    <submittedName>
        <fullName evidence="2">Uncharacterized protein</fullName>
    </submittedName>
</protein>
<proteinExistence type="predicted"/>
<dbReference type="EMBL" id="UYRU01049062">
    <property type="protein sequence ID" value="VDN10394.1"/>
    <property type="molecule type" value="Genomic_DNA"/>
</dbReference>
<gene>
    <name evidence="2" type="ORF">DILT_LOCUS6225</name>
</gene>
<feature type="compositionally biased region" description="Polar residues" evidence="1">
    <location>
        <begin position="14"/>
        <end position="31"/>
    </location>
</feature>
<accession>A0A3P7L108</accession>
<evidence type="ECO:0000313" key="2">
    <source>
        <dbReference type="EMBL" id="VDN10394.1"/>
    </source>
</evidence>
<reference evidence="2 3" key="1">
    <citation type="submission" date="2018-11" db="EMBL/GenBank/DDBJ databases">
        <authorList>
            <consortium name="Pathogen Informatics"/>
        </authorList>
    </citation>
    <scope>NUCLEOTIDE SEQUENCE [LARGE SCALE GENOMIC DNA]</scope>
</reference>
<sequence>MGRLSRMNGFTPGLMTNSTASSAQSFGQQNKNRSRPEGAPVGGAFANSAANSAALPCISNRYGGCEVDDPLPSHGCDLSDFASNPSVLVANPPATTVSQSSQLLPTDRGNPEKNQVVVATGKAAGNRPEENCTVNRIQVPPLTSRVLTTFREASDEENDEDNIPGAQRIGQQVGRRGIMVGEPSATSSKVKLSAEVPLRDQRSRAPVNGNKTLADTKPFSYPNLLVPPSGLKSQPTRASSKPIVRSVSPTESVESAAKRGSHVNTSAGQHKSAAQHQQKQLHRVGSGSTAPSNAPHAMPGGNNNAKCSVM</sequence>